<evidence type="ECO:0000313" key="3">
    <source>
        <dbReference type="EMBL" id="VEU35779.1"/>
    </source>
</evidence>
<organism evidence="3 4">
    <name type="scientific">Pseudo-nitzschia multistriata</name>
    <dbReference type="NCBI Taxonomy" id="183589"/>
    <lineage>
        <taxon>Eukaryota</taxon>
        <taxon>Sar</taxon>
        <taxon>Stramenopiles</taxon>
        <taxon>Ochrophyta</taxon>
        <taxon>Bacillariophyta</taxon>
        <taxon>Bacillariophyceae</taxon>
        <taxon>Bacillariophycidae</taxon>
        <taxon>Bacillariales</taxon>
        <taxon>Bacillariaceae</taxon>
        <taxon>Pseudo-nitzschia</taxon>
    </lineage>
</organism>
<dbReference type="Proteomes" id="UP000291116">
    <property type="component" value="Unassembled WGS sequence"/>
</dbReference>
<reference evidence="3 4" key="1">
    <citation type="submission" date="2019-01" db="EMBL/GenBank/DDBJ databases">
        <authorList>
            <person name="Ferrante I. M."/>
        </authorList>
    </citation>
    <scope>NUCLEOTIDE SEQUENCE [LARGE SCALE GENOMIC DNA]</scope>
    <source>
        <strain evidence="3 4">B856</strain>
    </source>
</reference>
<evidence type="ECO:0000256" key="1">
    <source>
        <dbReference type="SAM" id="MobiDB-lite"/>
    </source>
</evidence>
<accession>A0A448Z1E6</accession>
<keyword evidence="2" id="KW-0812">Transmembrane</keyword>
<dbReference type="OrthoDB" id="407947at2759"/>
<evidence type="ECO:0000256" key="2">
    <source>
        <dbReference type="SAM" id="Phobius"/>
    </source>
</evidence>
<sequence length="1218" mass="137007">MTSYQHDTTKDGYMPIGGSETARPDSKKKSKWILAGVVVAVLAVFCGKSLYKPAGKSTQIAMKKSGLTINEDGTVMLFDKLKRFVMEDYDAKSNFASFLPGVGGYLGKPVWAFYVNRGQIVSTFGIESKDYPLLEFNAANKAYQVTSYIGFRTFVRGTRKGASVLGNSFQVEPFSPARSRNLDDPGDDPDKPKRVLYVGTNEVEIEEIDGVNGLNTGVKYYVLPEENFPALVRRTTFTNTGTTDLELEVLDGLAKMEPSGGKLDGMLKSMGRTLEGWFGVYHADDTLNMPFYKLSMEPGDTAKVTIEEKGNYCLSFIESEDETAELLPIVFDKDKVFGKSTSMEYPRGLEASSVGKILDNKQYGESKTSSSFAAVRSVTLKPGEDITIASVYGRADHIDEVPEIAEIVTAPGFIAKKFARAREMINEMTVGVETNTTNPLFDTTVRQMFLDNSLRGGIPTILGNVDDDTNYDEDPGVKVYHSFSRIHGDLERDYNWFSIEPAYYSQGPGNYRDIAQNRRNDVTFFPRMGGFDVKQFLSFIQADGYEPLTVEAQVYVFSDHEKADEIAREVTVDAKSAKVLGEILKGGQFRPGQLFQLADQLNINRIDDDKLFLNTIMAASEDHAMALFGQGYWADHWDYYIDLVEAYLAIYPDGEEELMYDNELRYFFSTATVRPRADKYVLDYTFDGTQQHVLQLEATYYDMDKAQEQEDFRSSKTGLLGIEASWQRTEDGVTFKSTPIAKLFLLGSLKFAMRDAWGMGVEYEGGRPGWLDSMNGLPGMVGSGMPETYELLLLLKYVKKVVDAYDRDVEVPSELGTMITTVEAALDKLEGASYKDTFPLPHDVPEPLFEYWDTVATAREEYREAVEYYFSGSTTTYTGKEVSKMLKRWIEEIELGIERSHDFGTKGFGDDGTSGVPACFFSYDVTEWELTGEHNEVGLPLVDAKAMKVGVFPMFLEGPVRYMKTIQDDKKKMTDTYERVLTSGLRDQKLGMYFLSASLTGQSYDMGRQIAFAPGWLENQSIWMHMSYKYYLQLLRGKLYDQFFDEYKGGGILPFMDPDVYGRPLTECSSFIASSVFPDPSIHGMGFLARLSGSTAEFMDIYQLMFYGPTMFYLNEEGDVEFQLKPAIPSWLFHDDDSHGDSMMDEDGQYIVSFKLFGAIPVTYHNPDGGNIYGIPPNKYVIVMKDGSTEEINEDFIPNKYALKIRRAKEVASIDAYF</sequence>
<keyword evidence="2" id="KW-1133">Transmembrane helix</keyword>
<feature type="region of interest" description="Disordered" evidence="1">
    <location>
        <begin position="1"/>
        <end position="24"/>
    </location>
</feature>
<protein>
    <submittedName>
        <fullName evidence="3">Uncharacterized protein</fullName>
    </submittedName>
</protein>
<feature type="transmembrane region" description="Helical" evidence="2">
    <location>
        <begin position="32"/>
        <end position="51"/>
    </location>
</feature>
<name>A0A448Z1E6_9STRA</name>
<evidence type="ECO:0000313" key="4">
    <source>
        <dbReference type="Proteomes" id="UP000291116"/>
    </source>
</evidence>
<proteinExistence type="predicted"/>
<dbReference type="AlphaFoldDB" id="A0A448Z1E6"/>
<keyword evidence="2" id="KW-0472">Membrane</keyword>
<gene>
    <name evidence="3" type="ORF">PSNMU_V1.4_AUG-EV-PASAV3_0025250</name>
</gene>
<dbReference type="EMBL" id="CAACVS010000069">
    <property type="protein sequence ID" value="VEU35779.1"/>
    <property type="molecule type" value="Genomic_DNA"/>
</dbReference>
<keyword evidence="4" id="KW-1185">Reference proteome</keyword>